<dbReference type="EMBL" id="MU006722">
    <property type="protein sequence ID" value="KAF2626087.1"/>
    <property type="molecule type" value="Genomic_DNA"/>
</dbReference>
<dbReference type="Proteomes" id="UP000799754">
    <property type="component" value="Unassembled WGS sequence"/>
</dbReference>
<gene>
    <name evidence="1" type="ORF">BU25DRAFT_411920</name>
</gene>
<proteinExistence type="predicted"/>
<name>A0ACB6RWK8_9PLEO</name>
<evidence type="ECO:0000313" key="2">
    <source>
        <dbReference type="Proteomes" id="UP000799754"/>
    </source>
</evidence>
<sequence>MPRLPGPHTVWGGPQNPQKLKRTATPAATYCGTVIHLFVASTCISFGFYVFDVLSSLTISLLIIHRSHFKASFSESPALRSPAELNSLSLFPCLILSVYVS</sequence>
<comment type="caution">
    <text evidence="1">The sequence shown here is derived from an EMBL/GenBank/DDBJ whole genome shotgun (WGS) entry which is preliminary data.</text>
</comment>
<accession>A0ACB6RWK8</accession>
<reference evidence="1" key="1">
    <citation type="journal article" date="2020" name="Stud. Mycol.">
        <title>101 Dothideomycetes genomes: a test case for predicting lifestyles and emergence of pathogens.</title>
        <authorList>
            <person name="Haridas S."/>
            <person name="Albert R."/>
            <person name="Binder M."/>
            <person name="Bloem J."/>
            <person name="Labutti K."/>
            <person name="Salamov A."/>
            <person name="Andreopoulos B."/>
            <person name="Baker S."/>
            <person name="Barry K."/>
            <person name="Bills G."/>
            <person name="Bluhm B."/>
            <person name="Cannon C."/>
            <person name="Castanera R."/>
            <person name="Culley D."/>
            <person name="Daum C."/>
            <person name="Ezra D."/>
            <person name="Gonzalez J."/>
            <person name="Henrissat B."/>
            <person name="Kuo A."/>
            <person name="Liang C."/>
            <person name="Lipzen A."/>
            <person name="Lutzoni F."/>
            <person name="Magnuson J."/>
            <person name="Mondo S."/>
            <person name="Nolan M."/>
            <person name="Ohm R."/>
            <person name="Pangilinan J."/>
            <person name="Park H.-J."/>
            <person name="Ramirez L."/>
            <person name="Alfaro M."/>
            <person name="Sun H."/>
            <person name="Tritt A."/>
            <person name="Yoshinaga Y."/>
            <person name="Zwiers L.-H."/>
            <person name="Turgeon B."/>
            <person name="Goodwin S."/>
            <person name="Spatafora J."/>
            <person name="Crous P."/>
            <person name="Grigoriev I."/>
        </authorList>
    </citation>
    <scope>NUCLEOTIDE SEQUENCE</scope>
    <source>
        <strain evidence="1">CBS 525.71</strain>
    </source>
</reference>
<organism evidence="1 2">
    <name type="scientific">Macroventuria anomochaeta</name>
    <dbReference type="NCBI Taxonomy" id="301207"/>
    <lineage>
        <taxon>Eukaryota</taxon>
        <taxon>Fungi</taxon>
        <taxon>Dikarya</taxon>
        <taxon>Ascomycota</taxon>
        <taxon>Pezizomycotina</taxon>
        <taxon>Dothideomycetes</taxon>
        <taxon>Pleosporomycetidae</taxon>
        <taxon>Pleosporales</taxon>
        <taxon>Pleosporineae</taxon>
        <taxon>Didymellaceae</taxon>
        <taxon>Macroventuria</taxon>
    </lineage>
</organism>
<protein>
    <submittedName>
        <fullName evidence="1">Uncharacterized protein</fullName>
    </submittedName>
</protein>
<evidence type="ECO:0000313" key="1">
    <source>
        <dbReference type="EMBL" id="KAF2626087.1"/>
    </source>
</evidence>
<keyword evidence="2" id="KW-1185">Reference proteome</keyword>